<name>A0A315EEQ6_9BURK</name>
<keyword evidence="1" id="KW-0812">Transmembrane</keyword>
<accession>A0A315EEQ6</accession>
<comment type="caution">
    <text evidence="2">The sequence shown here is derived from an EMBL/GenBank/DDBJ whole genome shotgun (WGS) entry which is preliminary data.</text>
</comment>
<dbReference type="OrthoDB" id="8892185at2"/>
<keyword evidence="3" id="KW-1185">Reference proteome</keyword>
<keyword evidence="1" id="KW-1133">Transmembrane helix</keyword>
<dbReference type="EMBL" id="NESN01000001">
    <property type="protein sequence ID" value="PUE55288.1"/>
    <property type="molecule type" value="Genomic_DNA"/>
</dbReference>
<dbReference type="RefSeq" id="WP_108311292.1">
    <property type="nucleotide sequence ID" value="NZ_NESN01000001.1"/>
</dbReference>
<reference evidence="2 3" key="1">
    <citation type="submission" date="2017-04" db="EMBL/GenBank/DDBJ databases">
        <title>Unexpected and diverse lifestyles within the genus Limnohabitans.</title>
        <authorList>
            <person name="Kasalicky V."/>
            <person name="Mehrshad M."/>
            <person name="Andrei S.-A."/>
            <person name="Salcher M."/>
            <person name="Kratochvilova H."/>
            <person name="Simek K."/>
            <person name="Ghai R."/>
        </authorList>
    </citation>
    <scope>NUCLEOTIDE SEQUENCE [LARGE SCALE GENOMIC DNA]</scope>
    <source>
        <strain evidence="2 3">II-B4</strain>
    </source>
</reference>
<organism evidence="2 3">
    <name type="scientific">Limnohabitans parvus II-B4</name>
    <dbReference type="NCBI Taxonomy" id="1293052"/>
    <lineage>
        <taxon>Bacteria</taxon>
        <taxon>Pseudomonadati</taxon>
        <taxon>Pseudomonadota</taxon>
        <taxon>Betaproteobacteria</taxon>
        <taxon>Burkholderiales</taxon>
        <taxon>Comamonadaceae</taxon>
        <taxon>Limnohabitans</taxon>
    </lineage>
</organism>
<keyword evidence="1" id="KW-0472">Membrane</keyword>
<dbReference type="Proteomes" id="UP000250790">
    <property type="component" value="Unassembled WGS sequence"/>
</dbReference>
<dbReference type="AlphaFoldDB" id="A0A315EEQ6"/>
<dbReference type="InterPro" id="IPR016419">
    <property type="entry name" value="Prepilin_Pept-dep_B_prd"/>
</dbReference>
<evidence type="ECO:0000256" key="1">
    <source>
        <dbReference type="SAM" id="Phobius"/>
    </source>
</evidence>
<evidence type="ECO:0000313" key="2">
    <source>
        <dbReference type="EMBL" id="PUE55288.1"/>
    </source>
</evidence>
<protein>
    <submittedName>
        <fullName evidence="2">Uncharacterized protein</fullName>
    </submittedName>
</protein>
<sequence>MKNVLRQHETGETLMGLLVGMAVGLVVLAAGSAMLANHLRGHRTALQDTHLHTDLRSAMDWMARELRKAQYTASAWKTRSPTACDDPFCQDWQDFSIDGDWIDFSYDRNHNGQRDDDECMGFRLVDKALYARRECSSAVNSTGSWQAITDSANLNITALSWQLRCELRNGWLHRSVQMGLTAQWPGDASRQFSLSQTVHLRNDLPASQQALFCP</sequence>
<evidence type="ECO:0000313" key="3">
    <source>
        <dbReference type="Proteomes" id="UP000250790"/>
    </source>
</evidence>
<gene>
    <name evidence="2" type="ORF">B9Z37_01555</name>
</gene>
<dbReference type="PIRSF" id="PIRSF004525">
    <property type="entry name" value="Pilin_peptidase-dep_B_prd"/>
    <property type="match status" value="1"/>
</dbReference>
<proteinExistence type="predicted"/>
<feature type="transmembrane region" description="Helical" evidence="1">
    <location>
        <begin position="14"/>
        <end position="36"/>
    </location>
</feature>